<dbReference type="CDD" id="cd02440">
    <property type="entry name" value="AdoMet_MTases"/>
    <property type="match status" value="1"/>
</dbReference>
<proteinExistence type="inferred from homology"/>
<dbReference type="FunFam" id="3.40.50.150:FF:000053">
    <property type="entry name" value="Release factor glutamine methyltransferase"/>
    <property type="match status" value="1"/>
</dbReference>
<dbReference type="PANTHER" id="PTHR18895:SF74">
    <property type="entry name" value="MTRF1L RELEASE FACTOR GLUTAMINE METHYLTRANSFERASE"/>
    <property type="match status" value="1"/>
</dbReference>
<dbReference type="RefSeq" id="WP_186742756.1">
    <property type="nucleotide sequence ID" value="NZ_CP060394.1"/>
</dbReference>
<dbReference type="GO" id="GO:0032259">
    <property type="term" value="P:methylation"/>
    <property type="evidence" value="ECO:0007669"/>
    <property type="project" value="UniProtKB-KW"/>
</dbReference>
<dbReference type="GO" id="GO:0003676">
    <property type="term" value="F:nucleic acid binding"/>
    <property type="evidence" value="ECO:0007669"/>
    <property type="project" value="InterPro"/>
</dbReference>
<keyword evidence="3 5" id="KW-0949">S-adenosyl-L-methionine</keyword>
<accession>A0A7G8BGZ2</accession>
<feature type="binding site" evidence="5">
    <location>
        <begin position="122"/>
        <end position="126"/>
    </location>
    <ligand>
        <name>S-adenosyl-L-methionine</name>
        <dbReference type="ChEBI" id="CHEBI:59789"/>
    </ligand>
</feature>
<evidence type="ECO:0000256" key="2">
    <source>
        <dbReference type="ARBA" id="ARBA00022679"/>
    </source>
</evidence>
<comment type="function">
    <text evidence="5">Methylates the class 1 translation termination release factors RF1/PrfA and RF2/PrfB on the glutamine residue of the universally conserved GGQ motif.</text>
</comment>
<dbReference type="InterPro" id="IPR040758">
    <property type="entry name" value="PrmC_N"/>
</dbReference>
<evidence type="ECO:0000259" key="6">
    <source>
        <dbReference type="Pfam" id="PF05175"/>
    </source>
</evidence>
<evidence type="ECO:0000313" key="8">
    <source>
        <dbReference type="EMBL" id="QNI31812.1"/>
    </source>
</evidence>
<dbReference type="Gene3D" id="3.40.50.150">
    <property type="entry name" value="Vaccinia Virus protein VP39"/>
    <property type="match status" value="1"/>
</dbReference>
<dbReference type="AlphaFoldDB" id="A0A7G8BGZ2"/>
<dbReference type="KEGG" id="adin:H7849_22705"/>
<reference evidence="8 9" key="1">
    <citation type="submission" date="2020-08" db="EMBL/GenBank/DDBJ databases">
        <title>Edaphobacter telluris sp. nov. and Acidobacterium dinghuensis sp. nov., two acidobacteria isolated from forest soil.</title>
        <authorList>
            <person name="Fu J."/>
            <person name="Qiu L."/>
        </authorList>
    </citation>
    <scope>NUCLEOTIDE SEQUENCE [LARGE SCALE GENOMIC DNA]</scope>
    <source>
        <strain evidence="8">4Y35</strain>
    </source>
</reference>
<dbReference type="Gene3D" id="1.10.8.10">
    <property type="entry name" value="DNA helicase RuvA subunit, C-terminal domain"/>
    <property type="match status" value="1"/>
</dbReference>
<feature type="domain" description="Release factor glutamine methyltransferase N-terminal" evidence="7">
    <location>
        <begin position="12"/>
        <end position="77"/>
    </location>
</feature>
<dbReference type="GO" id="GO:0102559">
    <property type="term" value="F:peptide chain release factor N(5)-glutamine methyltransferase activity"/>
    <property type="evidence" value="ECO:0007669"/>
    <property type="project" value="UniProtKB-EC"/>
</dbReference>
<feature type="binding site" evidence="5">
    <location>
        <position position="145"/>
    </location>
    <ligand>
        <name>S-adenosyl-L-methionine</name>
        <dbReference type="ChEBI" id="CHEBI:59789"/>
    </ligand>
</feature>
<sequence>MESTSLRRAVLYGEGQLEGIVAQPRRDAELLLLHAIKRDRAYLLMHPETELAAEQQAQYEAWLRRRAAHEPIQYILGEQEFFGLTFWVTPDVLIPRPETEHLVEAVLVRTALDRQHQIADVGTGSGAIGVALAHNLPQAFITALDISESALALARRNAETHHVNERMRFLKSDLLSAVASERFDAIVSNPPYIAEEDRATLEPQVRDYEPAAALFAGPSGMDIYERLIPQAHAALKPGGWLLIEMGLGQRRAVAQLLSGWKSVSFVDDLQGIPRVACAQRKA</sequence>
<dbReference type="InterPro" id="IPR002052">
    <property type="entry name" value="DNA_methylase_N6_adenine_CS"/>
</dbReference>
<keyword evidence="2 5" id="KW-0808">Transferase</keyword>
<evidence type="ECO:0000313" key="9">
    <source>
        <dbReference type="Proteomes" id="UP000515312"/>
    </source>
</evidence>
<feature type="domain" description="Methyltransferase small" evidence="6">
    <location>
        <begin position="108"/>
        <end position="197"/>
    </location>
</feature>
<evidence type="ECO:0000256" key="1">
    <source>
        <dbReference type="ARBA" id="ARBA00022603"/>
    </source>
</evidence>
<dbReference type="PANTHER" id="PTHR18895">
    <property type="entry name" value="HEMK METHYLTRANSFERASE"/>
    <property type="match status" value="1"/>
</dbReference>
<comment type="similarity">
    <text evidence="5">Belongs to the protein N5-glutamine methyltransferase family. PrmC subfamily.</text>
</comment>
<protein>
    <recommendedName>
        <fullName evidence="5">Release factor glutamine methyltransferase</fullName>
        <shortName evidence="5">RF MTase</shortName>
        <ecNumber evidence="5">2.1.1.297</ecNumber>
    </recommendedName>
    <alternativeName>
        <fullName evidence="5">N5-glutamine methyltransferase PrmC</fullName>
    </alternativeName>
    <alternativeName>
        <fullName evidence="5">Protein-(glutamine-N5) MTase PrmC</fullName>
    </alternativeName>
    <alternativeName>
        <fullName evidence="5">Protein-glutamine N-methyltransferase PrmC</fullName>
    </alternativeName>
</protein>
<dbReference type="InterPro" id="IPR004556">
    <property type="entry name" value="HemK-like"/>
</dbReference>
<evidence type="ECO:0000256" key="4">
    <source>
        <dbReference type="ARBA" id="ARBA00048391"/>
    </source>
</evidence>
<dbReference type="NCBIfam" id="TIGR00536">
    <property type="entry name" value="hemK_fam"/>
    <property type="match status" value="1"/>
</dbReference>
<organism evidence="8 9">
    <name type="scientific">Alloacidobacterium dinghuense</name>
    <dbReference type="NCBI Taxonomy" id="2763107"/>
    <lineage>
        <taxon>Bacteria</taxon>
        <taxon>Pseudomonadati</taxon>
        <taxon>Acidobacteriota</taxon>
        <taxon>Terriglobia</taxon>
        <taxon>Terriglobales</taxon>
        <taxon>Acidobacteriaceae</taxon>
        <taxon>Alloacidobacterium</taxon>
    </lineage>
</organism>
<dbReference type="EMBL" id="CP060394">
    <property type="protein sequence ID" value="QNI31812.1"/>
    <property type="molecule type" value="Genomic_DNA"/>
</dbReference>
<dbReference type="EC" id="2.1.1.297" evidence="5"/>
<dbReference type="Pfam" id="PF05175">
    <property type="entry name" value="MTS"/>
    <property type="match status" value="1"/>
</dbReference>
<comment type="catalytic activity">
    <reaction evidence="4 5">
        <text>L-glutaminyl-[peptide chain release factor] + S-adenosyl-L-methionine = N(5)-methyl-L-glutaminyl-[peptide chain release factor] + S-adenosyl-L-homocysteine + H(+)</text>
        <dbReference type="Rhea" id="RHEA:42896"/>
        <dbReference type="Rhea" id="RHEA-COMP:10271"/>
        <dbReference type="Rhea" id="RHEA-COMP:10272"/>
        <dbReference type="ChEBI" id="CHEBI:15378"/>
        <dbReference type="ChEBI" id="CHEBI:30011"/>
        <dbReference type="ChEBI" id="CHEBI:57856"/>
        <dbReference type="ChEBI" id="CHEBI:59789"/>
        <dbReference type="ChEBI" id="CHEBI:61891"/>
        <dbReference type="EC" id="2.1.1.297"/>
    </reaction>
</comment>
<dbReference type="PROSITE" id="PS00092">
    <property type="entry name" value="N6_MTASE"/>
    <property type="match status" value="1"/>
</dbReference>
<dbReference type="InterPro" id="IPR029063">
    <property type="entry name" value="SAM-dependent_MTases_sf"/>
</dbReference>
<dbReference type="InterPro" id="IPR050320">
    <property type="entry name" value="N5-glutamine_MTase"/>
</dbReference>
<evidence type="ECO:0000259" key="7">
    <source>
        <dbReference type="Pfam" id="PF17827"/>
    </source>
</evidence>
<dbReference type="Pfam" id="PF17827">
    <property type="entry name" value="PrmC_N"/>
    <property type="match status" value="1"/>
</dbReference>
<name>A0A7G8BGZ2_9BACT</name>
<keyword evidence="1 5" id="KW-0489">Methyltransferase</keyword>
<feature type="binding site" evidence="5">
    <location>
        <position position="189"/>
    </location>
    <ligand>
        <name>S-adenosyl-L-methionine</name>
        <dbReference type="ChEBI" id="CHEBI:59789"/>
    </ligand>
</feature>
<evidence type="ECO:0000256" key="5">
    <source>
        <dbReference type="HAMAP-Rule" id="MF_02126"/>
    </source>
</evidence>
<dbReference type="InterPro" id="IPR007848">
    <property type="entry name" value="Small_mtfrase_dom"/>
</dbReference>
<gene>
    <name evidence="5 8" type="primary">prmC</name>
    <name evidence="8" type="ORF">H7849_22705</name>
</gene>
<dbReference type="NCBIfam" id="TIGR03534">
    <property type="entry name" value="RF_mod_PrmC"/>
    <property type="match status" value="1"/>
</dbReference>
<comment type="caution">
    <text evidence="5">Lacks conserved residue(s) required for the propagation of feature annotation.</text>
</comment>
<keyword evidence="9" id="KW-1185">Reference proteome</keyword>
<dbReference type="HAMAP" id="MF_02126">
    <property type="entry name" value="RF_methyltr_PrmC"/>
    <property type="match status" value="1"/>
</dbReference>
<feature type="binding site" evidence="5">
    <location>
        <begin position="189"/>
        <end position="192"/>
    </location>
    <ligand>
        <name>substrate</name>
    </ligand>
</feature>
<evidence type="ECO:0000256" key="3">
    <source>
        <dbReference type="ARBA" id="ARBA00022691"/>
    </source>
</evidence>
<dbReference type="InterPro" id="IPR019874">
    <property type="entry name" value="RF_methyltr_PrmC"/>
</dbReference>
<dbReference type="SUPFAM" id="SSF53335">
    <property type="entry name" value="S-adenosyl-L-methionine-dependent methyltransferases"/>
    <property type="match status" value="1"/>
</dbReference>
<dbReference type="Proteomes" id="UP000515312">
    <property type="component" value="Chromosome"/>
</dbReference>